<comment type="caution">
    <text evidence="1">The sequence shown here is derived from an EMBL/GenBank/DDBJ whole genome shotgun (WGS) entry which is preliminary data.</text>
</comment>
<dbReference type="AlphaFoldDB" id="A0A8T1PB78"/>
<evidence type="ECO:0000313" key="2">
    <source>
        <dbReference type="Proteomes" id="UP000811609"/>
    </source>
</evidence>
<proteinExistence type="predicted"/>
<dbReference type="EMBL" id="CM031818">
    <property type="protein sequence ID" value="KAG6639398.1"/>
    <property type="molecule type" value="Genomic_DNA"/>
</dbReference>
<name>A0A8T1PB78_CARIL</name>
<dbReference type="OrthoDB" id="1881450at2759"/>
<evidence type="ECO:0000313" key="1">
    <source>
        <dbReference type="EMBL" id="KAG6639398.1"/>
    </source>
</evidence>
<keyword evidence="2" id="KW-1185">Reference proteome</keyword>
<reference evidence="1" key="1">
    <citation type="submission" date="2020-12" db="EMBL/GenBank/DDBJ databases">
        <title>WGS assembly of Carya illinoinensis cv. Pawnee.</title>
        <authorList>
            <person name="Platts A."/>
            <person name="Shu S."/>
            <person name="Wright S."/>
            <person name="Barry K."/>
            <person name="Edger P."/>
            <person name="Pires J.C."/>
            <person name="Schmutz J."/>
        </authorList>
    </citation>
    <scope>NUCLEOTIDE SEQUENCE</scope>
    <source>
        <tissue evidence="1">Leaf</tissue>
    </source>
</reference>
<dbReference type="Proteomes" id="UP000811609">
    <property type="component" value="Chromosome 10"/>
</dbReference>
<accession>A0A8T1PB78</accession>
<organism evidence="1 2">
    <name type="scientific">Carya illinoinensis</name>
    <name type="common">Pecan</name>
    <dbReference type="NCBI Taxonomy" id="32201"/>
    <lineage>
        <taxon>Eukaryota</taxon>
        <taxon>Viridiplantae</taxon>
        <taxon>Streptophyta</taxon>
        <taxon>Embryophyta</taxon>
        <taxon>Tracheophyta</taxon>
        <taxon>Spermatophyta</taxon>
        <taxon>Magnoliopsida</taxon>
        <taxon>eudicotyledons</taxon>
        <taxon>Gunneridae</taxon>
        <taxon>Pentapetalae</taxon>
        <taxon>rosids</taxon>
        <taxon>fabids</taxon>
        <taxon>Fagales</taxon>
        <taxon>Juglandaceae</taxon>
        <taxon>Carya</taxon>
    </lineage>
</organism>
<sequence length="109" mass="12829">MWVSYPPFFYCVSVSWKGETVGGSRLYRLVTKLRRLKIALRSWNKHIFGRMDTHIAVLEDRIKGLEVSLQCTFSEDMEDDLIASQMELSVWLDRDEKCLSQQVKQGWIQ</sequence>
<protein>
    <submittedName>
        <fullName evidence="1">Uncharacterized protein</fullName>
    </submittedName>
</protein>
<gene>
    <name evidence="1" type="ORF">CIPAW_10G097200</name>
</gene>